<evidence type="ECO:0000313" key="3">
    <source>
        <dbReference type="EMBL" id="MBN4066972.1"/>
    </source>
</evidence>
<dbReference type="PANTHER" id="PTHR12526">
    <property type="entry name" value="GLYCOSYLTRANSFERASE"/>
    <property type="match status" value="1"/>
</dbReference>
<dbReference type="InterPro" id="IPR001296">
    <property type="entry name" value="Glyco_trans_1"/>
</dbReference>
<evidence type="ECO:0000313" key="4">
    <source>
        <dbReference type="Proteomes" id="UP000722121"/>
    </source>
</evidence>
<organism evidence="3 4">
    <name type="scientific">Simkania negevensis</name>
    <dbReference type="NCBI Taxonomy" id="83561"/>
    <lineage>
        <taxon>Bacteria</taxon>
        <taxon>Pseudomonadati</taxon>
        <taxon>Chlamydiota</taxon>
        <taxon>Chlamydiia</taxon>
        <taxon>Parachlamydiales</taxon>
        <taxon>Simkaniaceae</taxon>
        <taxon>Simkania</taxon>
    </lineage>
</organism>
<name>A0ABS3AS75_9BACT</name>
<sequence>MKILHTEASPGWGGQEMRILKEAMGMRTRGHDVIAAITKGGGLVSPMRQEGFTVYELPLNKRHQLFKNAIGLASIIRKHAIDIVNTHSSLDSWVGGIVARLMRKKVVRTRHLSTNIRKGFNSIVLYGKLADGVVTTCEDAAAMIRQQANLSHIRCHSVPTGINTNELNIDHDTIQSYRQQIGVSAQDCLIGTLCFLRTWKGVQDLLKAAQMVKGQRHIKWVVIGRGPSEGWLKSLAKELDVERQVVFFGHADIPALPLAALDVFALLSTGNEGVSQASLQAAYLQKPLITTPTGGLKEVCLDGITGCQVSINTPAAVADKAALLANNPQMRMDMGKKARQLVIEKFTIERTLDQMEAMYREVLGNGRSFTPSAR</sequence>
<keyword evidence="4" id="KW-1185">Reference proteome</keyword>
<comment type="caution">
    <text evidence="3">The sequence shown here is derived from an EMBL/GenBank/DDBJ whole genome shotgun (WGS) entry which is preliminary data.</text>
</comment>
<dbReference type="Gene3D" id="3.40.50.2000">
    <property type="entry name" value="Glycogen Phosphorylase B"/>
    <property type="match status" value="2"/>
</dbReference>
<gene>
    <name evidence="3" type="ORF">JYU14_02700</name>
</gene>
<reference evidence="3 4" key="1">
    <citation type="submission" date="2021-02" db="EMBL/GenBank/DDBJ databases">
        <title>Activity-based single-cell genomes from oceanic crustal fluid captures similar information to metagenomic and metatranscriptomic surveys with orders of magnitude less sampling.</title>
        <authorList>
            <person name="D'Angelo T.S."/>
            <person name="Orcutt B.N."/>
        </authorList>
    </citation>
    <scope>NUCLEOTIDE SEQUENCE [LARGE SCALE GENOMIC DNA]</scope>
    <source>
        <strain evidence="3">AH-315-G07</strain>
    </source>
</reference>
<dbReference type="InterPro" id="IPR028098">
    <property type="entry name" value="Glyco_trans_4-like_N"/>
</dbReference>
<accession>A0ABS3AS75</accession>
<dbReference type="Pfam" id="PF00534">
    <property type="entry name" value="Glycos_transf_1"/>
    <property type="match status" value="1"/>
</dbReference>
<protein>
    <submittedName>
        <fullName evidence="3">Glycosyltransferase family 4 protein</fullName>
    </submittedName>
</protein>
<dbReference type="SUPFAM" id="SSF53756">
    <property type="entry name" value="UDP-Glycosyltransferase/glycogen phosphorylase"/>
    <property type="match status" value="1"/>
</dbReference>
<feature type="domain" description="Glycosyltransferase subfamily 4-like N-terminal" evidence="2">
    <location>
        <begin position="12"/>
        <end position="165"/>
    </location>
</feature>
<dbReference type="Proteomes" id="UP000722121">
    <property type="component" value="Unassembled WGS sequence"/>
</dbReference>
<proteinExistence type="predicted"/>
<evidence type="ECO:0000259" key="2">
    <source>
        <dbReference type="Pfam" id="PF13439"/>
    </source>
</evidence>
<dbReference type="CDD" id="cd03801">
    <property type="entry name" value="GT4_PimA-like"/>
    <property type="match status" value="1"/>
</dbReference>
<evidence type="ECO:0000259" key="1">
    <source>
        <dbReference type="Pfam" id="PF00534"/>
    </source>
</evidence>
<dbReference type="Pfam" id="PF13439">
    <property type="entry name" value="Glyco_transf_4"/>
    <property type="match status" value="1"/>
</dbReference>
<feature type="domain" description="Glycosyl transferase family 1" evidence="1">
    <location>
        <begin position="178"/>
        <end position="340"/>
    </location>
</feature>
<dbReference type="EMBL" id="JAFITR010000045">
    <property type="protein sequence ID" value="MBN4066972.1"/>
    <property type="molecule type" value="Genomic_DNA"/>
</dbReference>
<dbReference type="PANTHER" id="PTHR12526:SF638">
    <property type="entry name" value="SPORE COAT PROTEIN SA"/>
    <property type="match status" value="1"/>
</dbReference>